<organism evidence="2 3">
    <name type="scientific">Leifsonia kafniensis</name>
    <dbReference type="NCBI Taxonomy" id="475957"/>
    <lineage>
        <taxon>Bacteria</taxon>
        <taxon>Bacillati</taxon>
        <taxon>Actinomycetota</taxon>
        <taxon>Actinomycetes</taxon>
        <taxon>Micrococcales</taxon>
        <taxon>Microbacteriaceae</taxon>
        <taxon>Leifsonia</taxon>
    </lineage>
</organism>
<evidence type="ECO:0000313" key="2">
    <source>
        <dbReference type="EMBL" id="GAA3875592.1"/>
    </source>
</evidence>
<dbReference type="InterPro" id="IPR004360">
    <property type="entry name" value="Glyas_Fos-R_dOase_dom"/>
</dbReference>
<dbReference type="EMBL" id="BAABCN010000003">
    <property type="protein sequence ID" value="GAA3875592.1"/>
    <property type="molecule type" value="Genomic_DNA"/>
</dbReference>
<dbReference type="PANTHER" id="PTHR36503:SF3">
    <property type="entry name" value="BLR0126 PROTEIN"/>
    <property type="match status" value="1"/>
</dbReference>
<dbReference type="Gene3D" id="3.10.180.10">
    <property type="entry name" value="2,3-Dihydroxybiphenyl 1,2-Dioxygenase, domain 1"/>
    <property type="match status" value="1"/>
</dbReference>
<evidence type="ECO:0000259" key="1">
    <source>
        <dbReference type="PROSITE" id="PS51819"/>
    </source>
</evidence>
<gene>
    <name evidence="2" type="ORF">GCM10022381_17870</name>
</gene>
<dbReference type="InterPro" id="IPR037523">
    <property type="entry name" value="VOC_core"/>
</dbReference>
<keyword evidence="3" id="KW-1185">Reference proteome</keyword>
<evidence type="ECO:0000313" key="3">
    <source>
        <dbReference type="Proteomes" id="UP001501803"/>
    </source>
</evidence>
<dbReference type="InterPro" id="IPR029068">
    <property type="entry name" value="Glyas_Bleomycin-R_OHBP_Dase"/>
</dbReference>
<dbReference type="PROSITE" id="PS51819">
    <property type="entry name" value="VOC"/>
    <property type="match status" value="1"/>
</dbReference>
<dbReference type="PANTHER" id="PTHR36503">
    <property type="entry name" value="BLR2520 PROTEIN"/>
    <property type="match status" value="1"/>
</dbReference>
<dbReference type="Pfam" id="PF00903">
    <property type="entry name" value="Glyoxalase"/>
    <property type="match status" value="1"/>
</dbReference>
<name>A0ABP7KGX4_9MICO</name>
<accession>A0ABP7KGX4</accession>
<protein>
    <submittedName>
        <fullName evidence="2">VOC family protein</fullName>
    </submittedName>
</protein>
<comment type="caution">
    <text evidence="2">The sequence shown here is derived from an EMBL/GenBank/DDBJ whole genome shotgun (WGS) entry which is preliminary data.</text>
</comment>
<sequence length="135" mass="14479">MSIHFSFIGLVVADMARSLAFYRRLGVAVPENSDAEPHVEATLPGGLRLGWDTIDTIRTFDPNWSAPTGSHRVALAFDCESPAGVDAAYADMVDAGFAAHVQPWDAFWGQRYATILDPDGNSVDLFAALPDAPAS</sequence>
<dbReference type="RefSeq" id="WP_345065090.1">
    <property type="nucleotide sequence ID" value="NZ_BAABCN010000003.1"/>
</dbReference>
<feature type="domain" description="VOC" evidence="1">
    <location>
        <begin position="4"/>
        <end position="128"/>
    </location>
</feature>
<dbReference type="Proteomes" id="UP001501803">
    <property type="component" value="Unassembled WGS sequence"/>
</dbReference>
<dbReference type="SUPFAM" id="SSF54593">
    <property type="entry name" value="Glyoxalase/Bleomycin resistance protein/Dihydroxybiphenyl dioxygenase"/>
    <property type="match status" value="1"/>
</dbReference>
<reference evidence="3" key="1">
    <citation type="journal article" date="2019" name="Int. J. Syst. Evol. Microbiol.">
        <title>The Global Catalogue of Microorganisms (GCM) 10K type strain sequencing project: providing services to taxonomists for standard genome sequencing and annotation.</title>
        <authorList>
            <consortium name="The Broad Institute Genomics Platform"/>
            <consortium name="The Broad Institute Genome Sequencing Center for Infectious Disease"/>
            <person name="Wu L."/>
            <person name="Ma J."/>
        </authorList>
    </citation>
    <scope>NUCLEOTIDE SEQUENCE [LARGE SCALE GENOMIC DNA]</scope>
    <source>
        <strain evidence="3">JCM 17021</strain>
    </source>
</reference>
<proteinExistence type="predicted"/>